<dbReference type="EMBL" id="DF977478">
    <property type="protein sequence ID" value="GAW26472.1"/>
    <property type="molecule type" value="Genomic_DNA"/>
</dbReference>
<keyword evidence="2" id="KW-1185">Reference proteome</keyword>
<reference evidence="1" key="1">
    <citation type="submission" date="2016-03" db="EMBL/GenBank/DDBJ databases">
        <title>Draft genome sequence of Rosellinia necatrix.</title>
        <authorList>
            <person name="Kanematsu S."/>
        </authorList>
    </citation>
    <scope>NUCLEOTIDE SEQUENCE [LARGE SCALE GENOMIC DNA]</scope>
    <source>
        <strain evidence="1">W97</strain>
    </source>
</reference>
<accession>A0A1S8A923</accession>
<proteinExistence type="predicted"/>
<dbReference type="AlphaFoldDB" id="A0A1S8A923"/>
<gene>
    <name evidence="1" type="ORF">SAMD00023353_3300260</name>
</gene>
<protein>
    <submittedName>
        <fullName evidence="1">Uncharacterized protein</fullName>
    </submittedName>
</protein>
<sequence>MQPRSRWSVKNLSSELIIRDRTRLVHLTRRTKRSVEFSGLPMPTIMSFAITGTVAQVLAVCSVVHSNKIASECLQASEASIYNH</sequence>
<dbReference type="Proteomes" id="UP000054516">
    <property type="component" value="Unassembled WGS sequence"/>
</dbReference>
<evidence type="ECO:0000313" key="1">
    <source>
        <dbReference type="EMBL" id="GAW26472.1"/>
    </source>
</evidence>
<name>A0A1S8A923_ROSNE</name>
<organism evidence="1">
    <name type="scientific">Rosellinia necatrix</name>
    <name type="common">White root-rot fungus</name>
    <dbReference type="NCBI Taxonomy" id="77044"/>
    <lineage>
        <taxon>Eukaryota</taxon>
        <taxon>Fungi</taxon>
        <taxon>Dikarya</taxon>
        <taxon>Ascomycota</taxon>
        <taxon>Pezizomycotina</taxon>
        <taxon>Sordariomycetes</taxon>
        <taxon>Xylariomycetidae</taxon>
        <taxon>Xylariales</taxon>
        <taxon>Xylariaceae</taxon>
        <taxon>Rosellinia</taxon>
    </lineage>
</organism>
<evidence type="ECO:0000313" key="2">
    <source>
        <dbReference type="Proteomes" id="UP000054516"/>
    </source>
</evidence>